<proteinExistence type="predicted"/>
<feature type="chain" id="PRO_5016403580" description="DUF4352 domain-containing protein" evidence="1">
    <location>
        <begin position="28"/>
        <end position="219"/>
    </location>
</feature>
<organism evidence="2 3">
    <name type="scientific">Acidisarcina polymorpha</name>
    <dbReference type="NCBI Taxonomy" id="2211140"/>
    <lineage>
        <taxon>Bacteria</taxon>
        <taxon>Pseudomonadati</taxon>
        <taxon>Acidobacteriota</taxon>
        <taxon>Terriglobia</taxon>
        <taxon>Terriglobales</taxon>
        <taxon>Acidobacteriaceae</taxon>
        <taxon>Acidisarcina</taxon>
    </lineage>
</organism>
<evidence type="ECO:0000313" key="3">
    <source>
        <dbReference type="Proteomes" id="UP000253606"/>
    </source>
</evidence>
<protein>
    <recommendedName>
        <fullName evidence="4">DUF4352 domain-containing protein</fullName>
    </recommendedName>
</protein>
<dbReference type="AlphaFoldDB" id="A0A2Z5G8P9"/>
<reference evidence="2 3" key="1">
    <citation type="journal article" date="2018" name="Front. Microbiol.">
        <title>Hydrolytic Capabilities as a Key to Environmental Success: Chitinolytic and Cellulolytic Acidobacteria From Acidic Sub-arctic Soils and Boreal Peatlands.</title>
        <authorList>
            <person name="Belova S.E."/>
            <person name="Ravin N.V."/>
            <person name="Pankratov T.A."/>
            <person name="Rakitin A.L."/>
            <person name="Ivanova A.A."/>
            <person name="Beletsky A.V."/>
            <person name="Mardanov A.V."/>
            <person name="Sinninghe Damste J.S."/>
            <person name="Dedysh S.N."/>
        </authorList>
    </citation>
    <scope>NUCLEOTIDE SEQUENCE [LARGE SCALE GENOMIC DNA]</scope>
    <source>
        <strain evidence="2 3">SBC82</strain>
    </source>
</reference>
<dbReference type="EMBL" id="CP030840">
    <property type="protein sequence ID" value="AXC15348.1"/>
    <property type="molecule type" value="Genomic_DNA"/>
</dbReference>
<evidence type="ECO:0008006" key="4">
    <source>
        <dbReference type="Google" id="ProtNLM"/>
    </source>
</evidence>
<evidence type="ECO:0000313" key="2">
    <source>
        <dbReference type="EMBL" id="AXC15348.1"/>
    </source>
</evidence>
<dbReference type="OrthoDB" id="117437at2"/>
<accession>A0A2Z5G8P9</accession>
<keyword evidence="1" id="KW-0732">Signal</keyword>
<dbReference type="Proteomes" id="UP000253606">
    <property type="component" value="Chromosome"/>
</dbReference>
<feature type="signal peptide" evidence="1">
    <location>
        <begin position="1"/>
        <end position="27"/>
    </location>
</feature>
<gene>
    <name evidence="2" type="ORF">ACPOL_6104</name>
</gene>
<dbReference type="KEGG" id="abas:ACPOL_6104"/>
<evidence type="ECO:0000256" key="1">
    <source>
        <dbReference type="SAM" id="SignalP"/>
    </source>
</evidence>
<sequence length="219" mass="24305">MTRRFLKLFLVSSFFLLGLELATAEHAPPPATAASTYPAFDAHAEEHVTIAADPYNTKDKASCFRLDYLKLGFLPIRIIVTNDGDKPISLEQARINFITADGGKIAAAEPDDVERRATNLKNPSNGVRLPIPGLTGKPKSKDPKIEADFHEFEYQAIVVEPHTTRAGFLFYDIDGLNNPLKGAKLYLRRLQSADGKDLFYFEIPFDKYLAGSAETKKSN</sequence>
<name>A0A2Z5G8P9_9BACT</name>
<keyword evidence="3" id="KW-1185">Reference proteome</keyword>